<dbReference type="EMBL" id="CP014227">
    <property type="protein sequence ID" value="AMD84544.1"/>
    <property type="molecule type" value="Genomic_DNA"/>
</dbReference>
<dbReference type="RefSeq" id="WP_066428132.1">
    <property type="nucleotide sequence ID" value="NZ_CP014227.1"/>
</dbReference>
<gene>
    <name evidence="1" type="ORF">AXF12_02815</name>
    <name evidence="2" type="ORF">SAMEA44541418_01177</name>
</gene>
<reference evidence="2 4" key="2">
    <citation type="submission" date="2017-06" db="EMBL/GenBank/DDBJ databases">
        <authorList>
            <consortium name="Pathogen Informatics"/>
        </authorList>
    </citation>
    <scope>NUCLEOTIDE SEQUENCE [LARGE SCALE GENOMIC DNA]</scope>
    <source>
        <strain evidence="2 4">NCTC12947</strain>
    </source>
</reference>
<dbReference type="Proteomes" id="UP000065822">
    <property type="component" value="Chromosome"/>
</dbReference>
<accession>A0AAX2GYE0</accession>
<dbReference type="AlphaFoldDB" id="A0AAX2GYE0"/>
<name>A0AAX2GYE0_9FLAO</name>
<evidence type="ECO:0000313" key="4">
    <source>
        <dbReference type="Proteomes" id="UP000215539"/>
    </source>
</evidence>
<dbReference type="KEGG" id="chg:AXF12_02815"/>
<keyword evidence="3" id="KW-1185">Reference proteome</keyword>
<evidence type="ECO:0000313" key="1">
    <source>
        <dbReference type="EMBL" id="AMD84544.1"/>
    </source>
</evidence>
<dbReference type="PROSITE" id="PS51257">
    <property type="entry name" value="PROKAR_LIPOPROTEIN"/>
    <property type="match status" value="1"/>
</dbReference>
<evidence type="ECO:0008006" key="5">
    <source>
        <dbReference type="Google" id="ProtNLM"/>
    </source>
</evidence>
<sequence length="323" mass="37063">MKKHLVTFAAALLLLGACSKNDDSTERGIFPKKMRVTTDDGSYEATYTVRDGKLISIKSTNENLGSSITFTYEGNRIVKQASENGDGDHSTDSYTYYENGLLKTKVSDLTEIAKREGNDLSKYDTHEVTSYTYDEQKRLTRWVEDRTTVHIETKSGTTTTTTDKTEYTYTADYSAYPKVVVKMTYKSKNPNEVQPYTSTTEYHSTFDAKGRVVRYERFDSNGKLAETTAYTYEDGKHFPLVYDAFVAIHPEAFYRGGSGADYLPLTEKETDADGELREETTYENTYDDRGFPIKIVEKHRSRYKVNNTWKPWEENTETTVYEY</sequence>
<reference evidence="1 3" key="1">
    <citation type="submission" date="2016-02" db="EMBL/GenBank/DDBJ databases">
        <authorList>
            <person name="Holder M.E."/>
            <person name="Ajami N.J."/>
            <person name="Petrosino J.F."/>
        </authorList>
    </citation>
    <scope>NUCLEOTIDE SEQUENCE [LARGE SCALE GENOMIC DNA]</scope>
    <source>
        <strain evidence="1 3">CCUG 32990</strain>
    </source>
</reference>
<organism evidence="2 4">
    <name type="scientific">Capnocytophaga haemolytica</name>
    <dbReference type="NCBI Taxonomy" id="45243"/>
    <lineage>
        <taxon>Bacteria</taxon>
        <taxon>Pseudomonadati</taxon>
        <taxon>Bacteroidota</taxon>
        <taxon>Flavobacteriia</taxon>
        <taxon>Flavobacteriales</taxon>
        <taxon>Flavobacteriaceae</taxon>
        <taxon>Capnocytophaga</taxon>
    </lineage>
</organism>
<protein>
    <recommendedName>
        <fullName evidence="5">DUF4595 domain-containing protein</fullName>
    </recommendedName>
</protein>
<evidence type="ECO:0000313" key="2">
    <source>
        <dbReference type="EMBL" id="SNV09441.1"/>
    </source>
</evidence>
<dbReference type="Proteomes" id="UP000215539">
    <property type="component" value="Chromosome 1"/>
</dbReference>
<evidence type="ECO:0000313" key="3">
    <source>
        <dbReference type="Proteomes" id="UP000065822"/>
    </source>
</evidence>
<dbReference type="EMBL" id="LT906449">
    <property type="protein sequence ID" value="SNV09441.1"/>
    <property type="molecule type" value="Genomic_DNA"/>
</dbReference>
<proteinExistence type="predicted"/>